<accession>A0A1F6GFP1</accession>
<feature type="binding site" evidence="8">
    <location>
        <position position="275"/>
    </location>
    <ligand>
        <name>[4Fe-4S] cluster</name>
        <dbReference type="ChEBI" id="CHEBI:49883"/>
        <label>1</label>
    </ligand>
</feature>
<dbReference type="NCBIfam" id="TIGR00510">
    <property type="entry name" value="lipA"/>
    <property type="match status" value="1"/>
</dbReference>
<dbReference type="SFLD" id="SFLDG01058">
    <property type="entry name" value="lipoyl_synthase_like"/>
    <property type="match status" value="1"/>
</dbReference>
<comment type="subcellular location">
    <subcellularLocation>
        <location evidence="8">Cytoplasm</location>
    </subcellularLocation>
</comment>
<comment type="function">
    <text evidence="8">Catalyzes the radical-mediated insertion of two sulfur atoms into the C-6 and C-8 positions of the octanoyl moiety bound to the lipoyl domains of lipoate-dependent enzymes, thereby converting the octanoylated domains into lipoylated derivatives.</text>
</comment>
<reference evidence="10 11" key="1">
    <citation type="journal article" date="2016" name="Nat. Commun.">
        <title>Thousands of microbial genomes shed light on interconnected biogeochemical processes in an aquifer system.</title>
        <authorList>
            <person name="Anantharaman K."/>
            <person name="Brown C.T."/>
            <person name="Hug L.A."/>
            <person name="Sharon I."/>
            <person name="Castelle C.J."/>
            <person name="Probst A.J."/>
            <person name="Thomas B.C."/>
            <person name="Singh A."/>
            <person name="Wilkins M.J."/>
            <person name="Karaoz U."/>
            <person name="Brodie E.L."/>
            <person name="Williams K.H."/>
            <person name="Hubbard S.S."/>
            <person name="Banfield J.F."/>
        </authorList>
    </citation>
    <scope>NUCLEOTIDE SEQUENCE [LARGE SCALE GENOMIC DNA]</scope>
</reference>
<dbReference type="GO" id="GO:0051539">
    <property type="term" value="F:4 iron, 4 sulfur cluster binding"/>
    <property type="evidence" value="ECO:0007669"/>
    <property type="project" value="UniProtKB-UniRule"/>
</dbReference>
<comment type="similarity">
    <text evidence="8">Belongs to the radical SAM superfamily. Lipoyl synthase family.</text>
</comment>
<dbReference type="PROSITE" id="PS51918">
    <property type="entry name" value="RADICAL_SAM"/>
    <property type="match status" value="1"/>
</dbReference>
<evidence type="ECO:0000313" key="10">
    <source>
        <dbReference type="EMBL" id="OGG96921.1"/>
    </source>
</evidence>
<name>A0A1F6GFP1_9PROT</name>
<gene>
    <name evidence="8" type="primary">lipA</name>
    <name evidence="10" type="ORF">A2527_00130</name>
</gene>
<evidence type="ECO:0000256" key="1">
    <source>
        <dbReference type="ARBA" id="ARBA00022485"/>
    </source>
</evidence>
<comment type="caution">
    <text evidence="10">The sequence shown here is derived from an EMBL/GenBank/DDBJ whole genome shotgun (WGS) entry which is preliminary data.</text>
</comment>
<dbReference type="EMBL" id="MFNE01000007">
    <property type="protein sequence ID" value="OGG96921.1"/>
    <property type="molecule type" value="Genomic_DNA"/>
</dbReference>
<evidence type="ECO:0000256" key="4">
    <source>
        <dbReference type="ARBA" id="ARBA00022723"/>
    </source>
</evidence>
<keyword evidence="1 8" id="KW-0004">4Fe-4S</keyword>
<dbReference type="AlphaFoldDB" id="A0A1F6GFP1"/>
<keyword evidence="8" id="KW-0963">Cytoplasm</keyword>
<keyword evidence="3 8" id="KW-0949">S-adenosyl-L-methionine</keyword>
<dbReference type="GO" id="GO:0016992">
    <property type="term" value="F:lipoate synthase activity"/>
    <property type="evidence" value="ECO:0007669"/>
    <property type="project" value="UniProtKB-UniRule"/>
</dbReference>
<keyword evidence="4 8" id="KW-0479">Metal-binding</keyword>
<keyword evidence="2 8" id="KW-0808">Transferase</keyword>
<dbReference type="SFLD" id="SFLDS00029">
    <property type="entry name" value="Radical_SAM"/>
    <property type="match status" value="1"/>
</dbReference>
<dbReference type="InterPro" id="IPR031691">
    <property type="entry name" value="LIAS_N"/>
</dbReference>
<dbReference type="InterPro" id="IPR058240">
    <property type="entry name" value="rSAM_sf"/>
</dbReference>
<feature type="binding site" evidence="8">
    <location>
        <position position="64"/>
    </location>
    <ligand>
        <name>[4Fe-4S] cluster</name>
        <dbReference type="ChEBI" id="CHEBI:49883"/>
        <label>2</label>
        <note>4Fe-4S-S-AdoMet</note>
    </ligand>
</feature>
<dbReference type="Pfam" id="PF16881">
    <property type="entry name" value="LIAS_N"/>
    <property type="match status" value="1"/>
</dbReference>
<keyword evidence="5 8" id="KW-0408">Iron</keyword>
<feature type="binding site" evidence="8">
    <location>
        <position position="39"/>
    </location>
    <ligand>
        <name>[4Fe-4S] cluster</name>
        <dbReference type="ChEBI" id="CHEBI:49883"/>
        <label>1</label>
    </ligand>
</feature>
<dbReference type="Pfam" id="PF04055">
    <property type="entry name" value="Radical_SAM"/>
    <property type="match status" value="1"/>
</dbReference>
<dbReference type="GO" id="GO:0046872">
    <property type="term" value="F:metal ion binding"/>
    <property type="evidence" value="ECO:0007669"/>
    <property type="project" value="UniProtKB-KW"/>
</dbReference>
<keyword evidence="6 8" id="KW-0411">Iron-sulfur</keyword>
<feature type="domain" description="Radical SAM core" evidence="9">
    <location>
        <begin position="46"/>
        <end position="264"/>
    </location>
</feature>
<dbReference type="NCBIfam" id="NF009544">
    <property type="entry name" value="PRK12928.1"/>
    <property type="match status" value="1"/>
</dbReference>
<dbReference type="NCBIfam" id="NF004019">
    <property type="entry name" value="PRK05481.1"/>
    <property type="match status" value="1"/>
</dbReference>
<protein>
    <recommendedName>
        <fullName evidence="8">Lipoyl synthase</fullName>
        <ecNumber evidence="8">2.8.1.8</ecNumber>
    </recommendedName>
    <alternativeName>
        <fullName evidence="8">Lip-syn</fullName>
        <shortName evidence="8">LS</shortName>
    </alternativeName>
    <alternativeName>
        <fullName evidence="8">Lipoate synthase</fullName>
    </alternativeName>
    <alternativeName>
        <fullName evidence="8">Lipoic acid synthase</fullName>
    </alternativeName>
    <alternativeName>
        <fullName evidence="8">Sulfur insertion protein LipA</fullName>
    </alternativeName>
</protein>
<dbReference type="InterPro" id="IPR003698">
    <property type="entry name" value="Lipoyl_synth"/>
</dbReference>
<dbReference type="SMART" id="SM00729">
    <property type="entry name" value="Elp3"/>
    <property type="match status" value="1"/>
</dbReference>
<evidence type="ECO:0000256" key="5">
    <source>
        <dbReference type="ARBA" id="ARBA00023004"/>
    </source>
</evidence>
<dbReference type="GO" id="GO:0009249">
    <property type="term" value="P:protein lipoylation"/>
    <property type="evidence" value="ECO:0007669"/>
    <property type="project" value="UniProtKB-UniRule"/>
</dbReference>
<feature type="binding site" evidence="8">
    <location>
        <position position="67"/>
    </location>
    <ligand>
        <name>[4Fe-4S] cluster</name>
        <dbReference type="ChEBI" id="CHEBI:49883"/>
        <label>2</label>
        <note>4Fe-4S-S-AdoMet</note>
    </ligand>
</feature>
<dbReference type="PIRSF" id="PIRSF005963">
    <property type="entry name" value="Lipoyl_synth"/>
    <property type="match status" value="1"/>
</dbReference>
<dbReference type="InterPro" id="IPR007197">
    <property type="entry name" value="rSAM"/>
</dbReference>
<dbReference type="UniPathway" id="UPA00538">
    <property type="reaction ID" value="UER00593"/>
</dbReference>
<evidence type="ECO:0000313" key="11">
    <source>
        <dbReference type="Proteomes" id="UP000178449"/>
    </source>
</evidence>
<evidence type="ECO:0000256" key="6">
    <source>
        <dbReference type="ARBA" id="ARBA00023014"/>
    </source>
</evidence>
<evidence type="ECO:0000256" key="7">
    <source>
        <dbReference type="ARBA" id="ARBA00047326"/>
    </source>
</evidence>
<dbReference type="PANTHER" id="PTHR10949:SF0">
    <property type="entry name" value="LIPOYL SYNTHASE, MITOCHONDRIAL"/>
    <property type="match status" value="1"/>
</dbReference>
<dbReference type="CDD" id="cd01335">
    <property type="entry name" value="Radical_SAM"/>
    <property type="match status" value="1"/>
</dbReference>
<dbReference type="Gene3D" id="3.20.20.70">
    <property type="entry name" value="Aldolase class I"/>
    <property type="match status" value="1"/>
</dbReference>
<comment type="cofactor">
    <cofactor evidence="8">
        <name>[4Fe-4S] cluster</name>
        <dbReference type="ChEBI" id="CHEBI:49883"/>
    </cofactor>
    <text evidence="8">Binds 2 [4Fe-4S] clusters per subunit. One cluster is coordinated with 3 cysteines and an exchangeable S-adenosyl-L-methionine.</text>
</comment>
<organism evidence="10 11">
    <name type="scientific">Candidatus Lambdaproteobacteria bacterium RIFOXYD2_FULL_50_16</name>
    <dbReference type="NCBI Taxonomy" id="1817772"/>
    <lineage>
        <taxon>Bacteria</taxon>
        <taxon>Pseudomonadati</taxon>
        <taxon>Pseudomonadota</taxon>
        <taxon>Candidatus Lambdaproteobacteria</taxon>
    </lineage>
</organism>
<dbReference type="GO" id="GO:0005737">
    <property type="term" value="C:cytoplasm"/>
    <property type="evidence" value="ECO:0007669"/>
    <property type="project" value="UniProtKB-SubCell"/>
</dbReference>
<evidence type="ECO:0000259" key="9">
    <source>
        <dbReference type="PROSITE" id="PS51918"/>
    </source>
</evidence>
<dbReference type="STRING" id="1817772.A2527_00130"/>
<dbReference type="HAMAP" id="MF_00206">
    <property type="entry name" value="Lipoyl_synth"/>
    <property type="match status" value="1"/>
</dbReference>
<dbReference type="SUPFAM" id="SSF102114">
    <property type="entry name" value="Radical SAM enzymes"/>
    <property type="match status" value="1"/>
</dbReference>
<comment type="pathway">
    <text evidence="8">Protein modification; protein lipoylation via endogenous pathway; protein N(6)-(lipoyl)lysine from octanoyl-[acyl-carrier-protein]: step 2/2.</text>
</comment>
<feature type="binding site" evidence="8">
    <location>
        <position position="45"/>
    </location>
    <ligand>
        <name>[4Fe-4S] cluster</name>
        <dbReference type="ChEBI" id="CHEBI:49883"/>
        <label>1</label>
    </ligand>
</feature>
<evidence type="ECO:0000256" key="8">
    <source>
        <dbReference type="HAMAP-Rule" id="MF_00206"/>
    </source>
</evidence>
<evidence type="ECO:0000256" key="3">
    <source>
        <dbReference type="ARBA" id="ARBA00022691"/>
    </source>
</evidence>
<feature type="binding site" evidence="8">
    <location>
        <position position="34"/>
    </location>
    <ligand>
        <name>[4Fe-4S] cluster</name>
        <dbReference type="ChEBI" id="CHEBI:49883"/>
        <label>1</label>
    </ligand>
</feature>
<sequence length="286" mass="32067">MSRLPIPPWIKTSLPKGQDFRSLQGHKKGLPTVCEEARCPNLGECWSSGTATFMLLGESCTRACRFCSVETLARPALPDPGEPTRIAQAAKDLRLKYLVLTSVDRDDLPDQGAQHLADCVQAAQTLNPELKIELLAPDFRGDQEALEIVLKHPPLVLGHNLEVVERLTQKVRDPRCGYKQSLKVLKTIKELRPDQLTKSSLMLGFGETLAEVEVAMKDLREAKVDFLTLGQYLQPSRQKLLVTEYIKPEIFDQLGQMGRELGFLFVASGPMVRSSYKAFEYFLRAQ</sequence>
<comment type="catalytic activity">
    <reaction evidence="7 8">
        <text>[[Fe-S] cluster scaffold protein carrying a second [4Fe-4S](2+) cluster] + N(6)-octanoyl-L-lysyl-[protein] + 2 oxidized [2Fe-2S]-[ferredoxin] + 2 S-adenosyl-L-methionine + 4 H(+) = [[Fe-S] cluster scaffold protein] + N(6)-[(R)-dihydrolipoyl]-L-lysyl-[protein] + 4 Fe(3+) + 2 hydrogen sulfide + 2 5'-deoxyadenosine + 2 L-methionine + 2 reduced [2Fe-2S]-[ferredoxin]</text>
        <dbReference type="Rhea" id="RHEA:16585"/>
        <dbReference type="Rhea" id="RHEA-COMP:9928"/>
        <dbReference type="Rhea" id="RHEA-COMP:10000"/>
        <dbReference type="Rhea" id="RHEA-COMP:10001"/>
        <dbReference type="Rhea" id="RHEA-COMP:10475"/>
        <dbReference type="Rhea" id="RHEA-COMP:14568"/>
        <dbReference type="Rhea" id="RHEA-COMP:14569"/>
        <dbReference type="ChEBI" id="CHEBI:15378"/>
        <dbReference type="ChEBI" id="CHEBI:17319"/>
        <dbReference type="ChEBI" id="CHEBI:29034"/>
        <dbReference type="ChEBI" id="CHEBI:29919"/>
        <dbReference type="ChEBI" id="CHEBI:33722"/>
        <dbReference type="ChEBI" id="CHEBI:33737"/>
        <dbReference type="ChEBI" id="CHEBI:33738"/>
        <dbReference type="ChEBI" id="CHEBI:57844"/>
        <dbReference type="ChEBI" id="CHEBI:59789"/>
        <dbReference type="ChEBI" id="CHEBI:78809"/>
        <dbReference type="ChEBI" id="CHEBI:83100"/>
        <dbReference type="EC" id="2.8.1.8"/>
    </reaction>
</comment>
<feature type="binding site" evidence="8">
    <location>
        <position position="60"/>
    </location>
    <ligand>
        <name>[4Fe-4S] cluster</name>
        <dbReference type="ChEBI" id="CHEBI:49883"/>
        <label>2</label>
        <note>4Fe-4S-S-AdoMet</note>
    </ligand>
</feature>
<dbReference type="EC" id="2.8.1.8" evidence="8"/>
<dbReference type="PANTHER" id="PTHR10949">
    <property type="entry name" value="LIPOYL SYNTHASE"/>
    <property type="match status" value="1"/>
</dbReference>
<dbReference type="SFLD" id="SFLDF00271">
    <property type="entry name" value="lipoyl_synthase"/>
    <property type="match status" value="1"/>
</dbReference>
<dbReference type="Proteomes" id="UP000178449">
    <property type="component" value="Unassembled WGS sequence"/>
</dbReference>
<evidence type="ECO:0000256" key="2">
    <source>
        <dbReference type="ARBA" id="ARBA00022679"/>
    </source>
</evidence>
<proteinExistence type="inferred from homology"/>
<dbReference type="InterPro" id="IPR006638">
    <property type="entry name" value="Elp3/MiaA/NifB-like_rSAM"/>
</dbReference>
<dbReference type="InterPro" id="IPR013785">
    <property type="entry name" value="Aldolase_TIM"/>
</dbReference>